<dbReference type="PANTHER" id="PTHR43701">
    <property type="entry name" value="MEMBRANE TRANSPORTER PROTEIN MJ0441-RELATED"/>
    <property type="match status" value="1"/>
</dbReference>
<feature type="transmembrane region" description="Helical" evidence="5">
    <location>
        <begin position="41"/>
        <end position="62"/>
    </location>
</feature>
<evidence type="ECO:0000256" key="1">
    <source>
        <dbReference type="ARBA" id="ARBA00004141"/>
    </source>
</evidence>
<comment type="similarity">
    <text evidence="5">Belongs to the 4-toluene sulfonate uptake permease (TSUP) (TC 2.A.102) family.</text>
</comment>
<sequence>MLSMASAALMLPAILLTGALIGACGIGGVLLVPILTHLGGIPLPQAIAAASLSFALPALAAVRPMRRQPELLQRCLPLLGGALLGAAGGALTVHWLSAGSLMLGVMLLVLFAGWRGLRPLDVAATPAAFLSTHSLFMLGAVIGFGSALTGTGGPVLILPLLMLMRQPLPFAVVAAQAIQFPIAIASSTVHALEGRLDIKLALICGVLMLLGSFAGQRAAAALNVAQLQRMVALLLLAVGLWFGWLLLRGS</sequence>
<proteinExistence type="inferred from homology"/>
<feature type="transmembrane region" description="Helical" evidence="5">
    <location>
        <begin position="83"/>
        <end position="114"/>
    </location>
</feature>
<dbReference type="InterPro" id="IPR051598">
    <property type="entry name" value="TSUP/Inactive_protease-like"/>
</dbReference>
<dbReference type="InterPro" id="IPR002781">
    <property type="entry name" value="TM_pro_TauE-like"/>
</dbReference>
<evidence type="ECO:0000313" key="6">
    <source>
        <dbReference type="EMBL" id="MBF8178650.1"/>
    </source>
</evidence>
<keyword evidence="7" id="KW-1185">Reference proteome</keyword>
<evidence type="ECO:0000256" key="2">
    <source>
        <dbReference type="ARBA" id="ARBA00022692"/>
    </source>
</evidence>
<comment type="subcellular location">
    <subcellularLocation>
        <location evidence="5">Cell membrane</location>
        <topology evidence="5">Multi-pass membrane protein</topology>
    </subcellularLocation>
    <subcellularLocation>
        <location evidence="1">Membrane</location>
        <topology evidence="1">Multi-pass membrane protein</topology>
    </subcellularLocation>
</comment>
<feature type="transmembrane region" description="Helical" evidence="5">
    <location>
        <begin position="170"/>
        <end position="192"/>
    </location>
</feature>
<keyword evidence="3 5" id="KW-1133">Transmembrane helix</keyword>
<dbReference type="PANTHER" id="PTHR43701:SF2">
    <property type="entry name" value="MEMBRANE TRANSPORTER PROTEIN YJNA-RELATED"/>
    <property type="match status" value="1"/>
</dbReference>
<comment type="caution">
    <text evidence="6">The sequence shown here is derived from an EMBL/GenBank/DDBJ whole genome shotgun (WGS) entry which is preliminary data.</text>
</comment>
<keyword evidence="5" id="KW-1003">Cell membrane</keyword>
<name>A0ABS0EUZ1_9BURK</name>
<dbReference type="Pfam" id="PF01925">
    <property type="entry name" value="TauE"/>
    <property type="match status" value="1"/>
</dbReference>
<reference evidence="6 7" key="1">
    <citation type="submission" date="2020-11" db="EMBL/GenBank/DDBJ databases">
        <title>WGS of Herminiimonas contaminans strain Marseille-Q4544 isolated from planarians Schmidtea mediterranea.</title>
        <authorList>
            <person name="Kangale L."/>
        </authorList>
    </citation>
    <scope>NUCLEOTIDE SEQUENCE [LARGE SCALE GENOMIC DNA]</scope>
    <source>
        <strain evidence="6 7">Marseille-Q4544</strain>
    </source>
</reference>
<organism evidence="6 7">
    <name type="scientific">Herminiimonas contaminans</name>
    <dbReference type="NCBI Taxonomy" id="1111140"/>
    <lineage>
        <taxon>Bacteria</taxon>
        <taxon>Pseudomonadati</taxon>
        <taxon>Pseudomonadota</taxon>
        <taxon>Betaproteobacteria</taxon>
        <taxon>Burkholderiales</taxon>
        <taxon>Oxalobacteraceae</taxon>
        <taxon>Herminiimonas</taxon>
    </lineage>
</organism>
<evidence type="ECO:0000313" key="7">
    <source>
        <dbReference type="Proteomes" id="UP000657372"/>
    </source>
</evidence>
<keyword evidence="2 5" id="KW-0812">Transmembrane</keyword>
<feature type="transmembrane region" description="Helical" evidence="5">
    <location>
        <begin position="227"/>
        <end position="247"/>
    </location>
</feature>
<dbReference type="RefSeq" id="WP_195875922.1">
    <property type="nucleotide sequence ID" value="NZ_JADOEL010000011.1"/>
</dbReference>
<dbReference type="EMBL" id="JADOEL010000011">
    <property type="protein sequence ID" value="MBF8178650.1"/>
    <property type="molecule type" value="Genomic_DNA"/>
</dbReference>
<protein>
    <recommendedName>
        <fullName evidence="5">Probable membrane transporter protein</fullName>
    </recommendedName>
</protein>
<dbReference type="Proteomes" id="UP000657372">
    <property type="component" value="Unassembled WGS sequence"/>
</dbReference>
<gene>
    <name evidence="6" type="ORF">IXC47_13250</name>
</gene>
<feature type="transmembrane region" description="Helical" evidence="5">
    <location>
        <begin position="198"/>
        <end position="215"/>
    </location>
</feature>
<feature type="transmembrane region" description="Helical" evidence="5">
    <location>
        <begin position="7"/>
        <end position="35"/>
    </location>
</feature>
<feature type="transmembrane region" description="Helical" evidence="5">
    <location>
        <begin position="134"/>
        <end position="158"/>
    </location>
</feature>
<keyword evidence="4 5" id="KW-0472">Membrane</keyword>
<accession>A0ABS0EUZ1</accession>
<evidence type="ECO:0000256" key="4">
    <source>
        <dbReference type="ARBA" id="ARBA00023136"/>
    </source>
</evidence>
<evidence type="ECO:0000256" key="5">
    <source>
        <dbReference type="RuleBase" id="RU363041"/>
    </source>
</evidence>
<evidence type="ECO:0000256" key="3">
    <source>
        <dbReference type="ARBA" id="ARBA00022989"/>
    </source>
</evidence>